<sequence length="176" mass="19978">MKPTKLSFFLFILFLCIIFHASLCSANLYHAVCNEYRPRSDYNYCVRVLKSDSRIPLAKTYHDLSKLILELSINQAMTVQASFIEMAQHLPSEEALGQCAGKFYDESIESFNKALSNLDKDPLSSRTDAQDAGDGVIDCINALENTKEIYDPKVSYRNKKILFLSVMSFFAINHLT</sequence>
<accession>A0A072U857</accession>
<keyword evidence="6" id="KW-1185">Reference proteome</keyword>
<dbReference type="AlphaFoldDB" id="A0A072U857"/>
<gene>
    <name evidence="3" type="ordered locus">MTR_6g037780</name>
    <name evidence="4" type="ORF">MtrunA17_Chr6g0464641</name>
</gene>
<dbReference type="Gramene" id="rna35465">
    <property type="protein sequence ID" value="RHN51090.1"/>
    <property type="gene ID" value="gene35465"/>
</dbReference>
<dbReference type="PANTHER" id="PTHR31890">
    <property type="entry name" value="PLANT INVERTASE/PECTIN METHYLESTERASE INHIBITOR SUPERFAMILY PROTEIN"/>
    <property type="match status" value="1"/>
</dbReference>
<dbReference type="Pfam" id="PF04043">
    <property type="entry name" value="PMEI"/>
    <property type="match status" value="1"/>
</dbReference>
<reference evidence="4" key="5">
    <citation type="journal article" date="2018" name="Nat. Plants">
        <title>Whole-genome landscape of Medicago truncatula symbiotic genes.</title>
        <authorList>
            <person name="Pecrix Y."/>
            <person name="Gamas P."/>
            <person name="Carrere S."/>
        </authorList>
    </citation>
    <scope>NUCLEOTIDE SEQUENCE</scope>
    <source>
        <tissue evidence="4">Leaves</tissue>
    </source>
</reference>
<proteinExistence type="predicted"/>
<evidence type="ECO:0000256" key="1">
    <source>
        <dbReference type="SAM" id="SignalP"/>
    </source>
</evidence>
<reference evidence="3 6" key="2">
    <citation type="journal article" date="2014" name="BMC Genomics">
        <title>An improved genome release (version Mt4.0) for the model legume Medicago truncatula.</title>
        <authorList>
            <person name="Tang H."/>
            <person name="Krishnakumar V."/>
            <person name="Bidwell S."/>
            <person name="Rosen B."/>
            <person name="Chan A."/>
            <person name="Zhou S."/>
            <person name="Gentzbittel L."/>
            <person name="Childs K.L."/>
            <person name="Yandell M."/>
            <person name="Gundlach H."/>
            <person name="Mayer K.F."/>
            <person name="Schwartz D.C."/>
            <person name="Town C.D."/>
        </authorList>
    </citation>
    <scope>GENOME REANNOTATION</scope>
    <source>
        <strain evidence="3">A17</strain>
        <strain evidence="5 6">cv. Jemalong A17</strain>
    </source>
</reference>
<name>A0A072U857_MEDTR</name>
<dbReference type="SUPFAM" id="SSF101148">
    <property type="entry name" value="Plant invertase/pectin methylesterase inhibitor"/>
    <property type="match status" value="1"/>
</dbReference>
<reference evidence="7" key="4">
    <citation type="journal article" date="2018" name="Nat. Plants">
        <title>Whole-genome landscape of Medicago truncatula symbiotic genes.</title>
        <authorList>
            <person name="Pecrix Y."/>
            <person name="Staton S.E."/>
            <person name="Sallet E."/>
            <person name="Lelandais-Briere C."/>
            <person name="Moreau S."/>
            <person name="Carrere S."/>
            <person name="Blein T."/>
            <person name="Jardinaud M.F."/>
            <person name="Latrasse D."/>
            <person name="Zouine M."/>
            <person name="Zahm M."/>
            <person name="Kreplak J."/>
            <person name="Mayjonade B."/>
            <person name="Satge C."/>
            <person name="Perez M."/>
            <person name="Cauet S."/>
            <person name="Marande W."/>
            <person name="Chantry-Darmon C."/>
            <person name="Lopez-Roques C."/>
            <person name="Bouchez O."/>
            <person name="Berard A."/>
            <person name="Debelle F."/>
            <person name="Munos S."/>
            <person name="Bendahmane A."/>
            <person name="Berges H."/>
            <person name="Niebel A."/>
            <person name="Buitink J."/>
            <person name="Frugier F."/>
            <person name="Benhamed M."/>
            <person name="Crespi M."/>
            <person name="Gouzy J."/>
            <person name="Gamas P."/>
        </authorList>
    </citation>
    <scope>NUCLEOTIDE SEQUENCE [LARGE SCALE GENOMIC DNA]</scope>
    <source>
        <strain evidence="7">cv. Jemalong A17</strain>
    </source>
</reference>
<dbReference type="Proteomes" id="UP000265566">
    <property type="component" value="Chromosome 6"/>
</dbReference>
<evidence type="ECO:0000313" key="7">
    <source>
        <dbReference type="Proteomes" id="UP000265566"/>
    </source>
</evidence>
<dbReference type="InterPro" id="IPR035513">
    <property type="entry name" value="Invertase/methylesterase_inhib"/>
</dbReference>
<dbReference type="HOGENOM" id="CLU_107780_0_0_1"/>
<reference evidence="5" key="3">
    <citation type="submission" date="2015-04" db="UniProtKB">
        <authorList>
            <consortium name="EnsemblPlants"/>
        </authorList>
    </citation>
    <scope>IDENTIFICATION</scope>
    <source>
        <strain evidence="5">cv. Jemalong A17</strain>
    </source>
</reference>
<reference evidence="3 6" key="1">
    <citation type="journal article" date="2011" name="Nature">
        <title>The Medicago genome provides insight into the evolution of rhizobial symbioses.</title>
        <authorList>
            <person name="Young N.D."/>
            <person name="Debelle F."/>
            <person name="Oldroyd G.E."/>
            <person name="Geurts R."/>
            <person name="Cannon S.B."/>
            <person name="Udvardi M.K."/>
            <person name="Benedito V.A."/>
            <person name="Mayer K.F."/>
            <person name="Gouzy J."/>
            <person name="Schoof H."/>
            <person name="Van de Peer Y."/>
            <person name="Proost S."/>
            <person name="Cook D.R."/>
            <person name="Meyers B.C."/>
            <person name="Spannagl M."/>
            <person name="Cheung F."/>
            <person name="De Mita S."/>
            <person name="Krishnakumar V."/>
            <person name="Gundlach H."/>
            <person name="Zhou S."/>
            <person name="Mudge J."/>
            <person name="Bharti A.K."/>
            <person name="Murray J.D."/>
            <person name="Naoumkina M.A."/>
            <person name="Rosen B."/>
            <person name="Silverstein K.A."/>
            <person name="Tang H."/>
            <person name="Rombauts S."/>
            <person name="Zhao P.X."/>
            <person name="Zhou P."/>
            <person name="Barbe V."/>
            <person name="Bardou P."/>
            <person name="Bechner M."/>
            <person name="Bellec A."/>
            <person name="Berger A."/>
            <person name="Berges H."/>
            <person name="Bidwell S."/>
            <person name="Bisseling T."/>
            <person name="Choisne N."/>
            <person name="Couloux A."/>
            <person name="Denny R."/>
            <person name="Deshpande S."/>
            <person name="Dai X."/>
            <person name="Doyle J.J."/>
            <person name="Dudez A.M."/>
            <person name="Farmer A.D."/>
            <person name="Fouteau S."/>
            <person name="Franken C."/>
            <person name="Gibelin C."/>
            <person name="Gish J."/>
            <person name="Goldstein S."/>
            <person name="Gonzalez A.J."/>
            <person name="Green P.J."/>
            <person name="Hallab A."/>
            <person name="Hartog M."/>
            <person name="Hua A."/>
            <person name="Humphray S.J."/>
            <person name="Jeong D.H."/>
            <person name="Jing Y."/>
            <person name="Jocker A."/>
            <person name="Kenton S.M."/>
            <person name="Kim D.J."/>
            <person name="Klee K."/>
            <person name="Lai H."/>
            <person name="Lang C."/>
            <person name="Lin S."/>
            <person name="Macmil S.L."/>
            <person name="Magdelenat G."/>
            <person name="Matthews L."/>
            <person name="McCorrison J."/>
            <person name="Monaghan E.L."/>
            <person name="Mun J.H."/>
            <person name="Najar F.Z."/>
            <person name="Nicholson C."/>
            <person name="Noirot C."/>
            <person name="O'Bleness M."/>
            <person name="Paule C.R."/>
            <person name="Poulain J."/>
            <person name="Prion F."/>
            <person name="Qin B."/>
            <person name="Qu C."/>
            <person name="Retzel E.F."/>
            <person name="Riddle C."/>
            <person name="Sallet E."/>
            <person name="Samain S."/>
            <person name="Samson N."/>
            <person name="Sanders I."/>
            <person name="Saurat O."/>
            <person name="Scarpelli C."/>
            <person name="Schiex T."/>
            <person name="Segurens B."/>
            <person name="Severin A.J."/>
            <person name="Sherrier D.J."/>
            <person name="Shi R."/>
            <person name="Sims S."/>
            <person name="Singer S.R."/>
            <person name="Sinharoy S."/>
            <person name="Sterck L."/>
            <person name="Viollet A."/>
            <person name="Wang B.B."/>
            <person name="Wang K."/>
            <person name="Wang M."/>
            <person name="Wang X."/>
            <person name="Warfsmann J."/>
            <person name="Weissenbach J."/>
            <person name="White D.D."/>
            <person name="White J.D."/>
            <person name="Wiley G.B."/>
            <person name="Wincker P."/>
            <person name="Xing Y."/>
            <person name="Yang L."/>
            <person name="Yao Z."/>
            <person name="Ying F."/>
            <person name="Zhai J."/>
            <person name="Zhou L."/>
            <person name="Zuber A."/>
            <person name="Denarie J."/>
            <person name="Dixon R.A."/>
            <person name="May G.D."/>
            <person name="Schwartz D.C."/>
            <person name="Rogers J."/>
            <person name="Quetier F."/>
            <person name="Town C.D."/>
            <person name="Roe B.A."/>
        </authorList>
    </citation>
    <scope>NUCLEOTIDE SEQUENCE [LARGE SCALE GENOMIC DNA]</scope>
    <source>
        <strain evidence="3">A17</strain>
        <strain evidence="5 6">cv. Jemalong A17</strain>
    </source>
</reference>
<dbReference type="EMBL" id="CM001222">
    <property type="protein sequence ID" value="KEH25924.1"/>
    <property type="molecule type" value="Genomic_DNA"/>
</dbReference>
<dbReference type="PANTHER" id="PTHR31890:SF9">
    <property type="entry name" value="PLANT INVERTASE_PECTIN METHYLESTERASE INHIBITOR SUPERFAMILY PROTEIN"/>
    <property type="match status" value="1"/>
</dbReference>
<keyword evidence="1" id="KW-0732">Signal</keyword>
<evidence type="ECO:0000313" key="6">
    <source>
        <dbReference type="Proteomes" id="UP000002051"/>
    </source>
</evidence>
<evidence type="ECO:0000259" key="2">
    <source>
        <dbReference type="Pfam" id="PF04043"/>
    </source>
</evidence>
<dbReference type="NCBIfam" id="TIGR01614">
    <property type="entry name" value="PME_inhib"/>
    <property type="match status" value="1"/>
</dbReference>
<feature type="signal peptide" evidence="1">
    <location>
        <begin position="1"/>
        <end position="24"/>
    </location>
</feature>
<dbReference type="Gene3D" id="1.20.140.40">
    <property type="entry name" value="Invertase/pectin methylesterase inhibitor family protein"/>
    <property type="match status" value="1"/>
</dbReference>
<dbReference type="EnsemblPlants" id="KEH25924">
    <property type="protein sequence ID" value="KEH25924"/>
    <property type="gene ID" value="MTR_6g037780"/>
</dbReference>
<feature type="chain" id="PRO_5014499380" evidence="1">
    <location>
        <begin position="25"/>
        <end position="176"/>
    </location>
</feature>
<dbReference type="Proteomes" id="UP000002051">
    <property type="component" value="Chromosome 6"/>
</dbReference>
<evidence type="ECO:0000313" key="4">
    <source>
        <dbReference type="EMBL" id="RHN51090.1"/>
    </source>
</evidence>
<dbReference type="EMBL" id="PSQE01000006">
    <property type="protein sequence ID" value="RHN51090.1"/>
    <property type="molecule type" value="Genomic_DNA"/>
</dbReference>
<protein>
    <submittedName>
        <fullName evidence="3">Plant invertase/pectin methylesterase inhibitor protein</fullName>
    </submittedName>
    <submittedName>
        <fullName evidence="4">Putative pectinesterase inhibitor domain-containing protein</fullName>
    </submittedName>
</protein>
<feature type="domain" description="Pectinesterase inhibitor" evidence="2">
    <location>
        <begin position="29"/>
        <end position="154"/>
    </location>
</feature>
<dbReference type="InterPro" id="IPR006501">
    <property type="entry name" value="Pectinesterase_inhib_dom"/>
</dbReference>
<evidence type="ECO:0000313" key="3">
    <source>
        <dbReference type="EMBL" id="KEH25924.1"/>
    </source>
</evidence>
<dbReference type="GO" id="GO:0004857">
    <property type="term" value="F:enzyme inhibitor activity"/>
    <property type="evidence" value="ECO:0007669"/>
    <property type="project" value="InterPro"/>
</dbReference>
<evidence type="ECO:0000313" key="5">
    <source>
        <dbReference type="EnsemblPlants" id="KEH25924"/>
    </source>
</evidence>
<organism evidence="3 6">
    <name type="scientific">Medicago truncatula</name>
    <name type="common">Barrel medic</name>
    <name type="synonym">Medicago tribuloides</name>
    <dbReference type="NCBI Taxonomy" id="3880"/>
    <lineage>
        <taxon>Eukaryota</taxon>
        <taxon>Viridiplantae</taxon>
        <taxon>Streptophyta</taxon>
        <taxon>Embryophyta</taxon>
        <taxon>Tracheophyta</taxon>
        <taxon>Spermatophyta</taxon>
        <taxon>Magnoliopsida</taxon>
        <taxon>eudicotyledons</taxon>
        <taxon>Gunneridae</taxon>
        <taxon>Pentapetalae</taxon>
        <taxon>rosids</taxon>
        <taxon>fabids</taxon>
        <taxon>Fabales</taxon>
        <taxon>Fabaceae</taxon>
        <taxon>Papilionoideae</taxon>
        <taxon>50 kb inversion clade</taxon>
        <taxon>NPAAA clade</taxon>
        <taxon>Hologalegina</taxon>
        <taxon>IRL clade</taxon>
        <taxon>Trifolieae</taxon>
        <taxon>Medicago</taxon>
    </lineage>
</organism>